<dbReference type="GO" id="GO:0016491">
    <property type="term" value="F:oxidoreductase activity"/>
    <property type="evidence" value="ECO:0007669"/>
    <property type="project" value="TreeGrafter"/>
</dbReference>
<comment type="catalytic activity">
    <reaction evidence="7 9">
        <text>L-arginyl-[protein] + NAD(+) = N(omega)-(ADP-D-ribosyl)-L-arginyl-[protein] + nicotinamide + H(+)</text>
        <dbReference type="Rhea" id="RHEA:19149"/>
        <dbReference type="Rhea" id="RHEA-COMP:10532"/>
        <dbReference type="Rhea" id="RHEA-COMP:15087"/>
        <dbReference type="ChEBI" id="CHEBI:15378"/>
        <dbReference type="ChEBI" id="CHEBI:17154"/>
        <dbReference type="ChEBI" id="CHEBI:29965"/>
        <dbReference type="ChEBI" id="CHEBI:57540"/>
        <dbReference type="ChEBI" id="CHEBI:142554"/>
        <dbReference type="EC" id="2.4.2.31"/>
    </reaction>
</comment>
<keyword evidence="3 9" id="KW-0808">Transferase</keyword>
<evidence type="ECO:0000313" key="12">
    <source>
        <dbReference type="Proteomes" id="UP000663828"/>
    </source>
</evidence>
<dbReference type="PANTHER" id="PTHR12697:SF5">
    <property type="entry name" value="DEOXYHYPUSINE HYDROXYLASE"/>
    <property type="match status" value="1"/>
</dbReference>
<dbReference type="InterPro" id="IPR000768">
    <property type="entry name" value="ART"/>
</dbReference>
<evidence type="ECO:0000256" key="3">
    <source>
        <dbReference type="ARBA" id="ARBA00022679"/>
    </source>
</evidence>
<evidence type="ECO:0000313" key="11">
    <source>
        <dbReference type="EMBL" id="CAF1417898.1"/>
    </source>
</evidence>
<evidence type="ECO:0000256" key="7">
    <source>
        <dbReference type="ARBA" id="ARBA00047597"/>
    </source>
</evidence>
<comment type="function">
    <text evidence="6">Catalyzes the hydroxylation of the N(6)-(4-aminobutyl)-L-lysine intermediate produced by deoxyhypusine synthase/DHPS on a critical lysine of the eukaryotic translation initiation factor 5A/eIF-5A. This is the second step of the post-translational modification of that lysine into an unusual amino acid residue named hypusine. Hypusination is unique to mature eIF-5A factor and is essential for its function.</text>
</comment>
<evidence type="ECO:0000256" key="8">
    <source>
        <dbReference type="PROSITE-ProRule" id="PRU00103"/>
    </source>
</evidence>
<dbReference type="SUPFAM" id="SSF48371">
    <property type="entry name" value="ARM repeat"/>
    <property type="match status" value="1"/>
</dbReference>
<dbReference type="InterPro" id="IPR021133">
    <property type="entry name" value="HEAT_type_2"/>
</dbReference>
<keyword evidence="9" id="KW-0520">NAD</keyword>
<dbReference type="InterPro" id="IPR004155">
    <property type="entry name" value="PBS_lyase_HEAT"/>
</dbReference>
<evidence type="ECO:0000259" key="10">
    <source>
        <dbReference type="PROSITE" id="PS50837"/>
    </source>
</evidence>
<dbReference type="PANTHER" id="PTHR12697">
    <property type="entry name" value="PBS LYASE HEAT-LIKE PROTEIN"/>
    <property type="match status" value="1"/>
</dbReference>
<dbReference type="EMBL" id="CAJNOR010003477">
    <property type="protein sequence ID" value="CAF1417898.1"/>
    <property type="molecule type" value="Genomic_DNA"/>
</dbReference>
<dbReference type="InterPro" id="IPR034085">
    <property type="entry name" value="TOG"/>
</dbReference>
<dbReference type="SUPFAM" id="SSF52540">
    <property type="entry name" value="P-loop containing nucleoside triphosphate hydrolases"/>
    <property type="match status" value="1"/>
</dbReference>
<name>A0A815M0A9_ADIRI</name>
<evidence type="ECO:0000256" key="6">
    <source>
        <dbReference type="ARBA" id="ARBA00045876"/>
    </source>
</evidence>
<dbReference type="PROSITE" id="PS50077">
    <property type="entry name" value="HEAT_REPEAT"/>
    <property type="match status" value="3"/>
</dbReference>
<organism evidence="11 12">
    <name type="scientific">Adineta ricciae</name>
    <name type="common">Rotifer</name>
    <dbReference type="NCBI Taxonomy" id="249248"/>
    <lineage>
        <taxon>Eukaryota</taxon>
        <taxon>Metazoa</taxon>
        <taxon>Spiralia</taxon>
        <taxon>Gnathifera</taxon>
        <taxon>Rotifera</taxon>
        <taxon>Eurotatoria</taxon>
        <taxon>Bdelloidea</taxon>
        <taxon>Adinetida</taxon>
        <taxon>Adinetidae</taxon>
        <taxon>Adineta</taxon>
    </lineage>
</organism>
<reference evidence="11" key="1">
    <citation type="submission" date="2021-02" db="EMBL/GenBank/DDBJ databases">
        <authorList>
            <person name="Nowell W R."/>
        </authorList>
    </citation>
    <scope>NUCLEOTIDE SEQUENCE</scope>
</reference>
<dbReference type="Gene3D" id="3.40.50.300">
    <property type="entry name" value="P-loop containing nucleotide triphosphate hydrolases"/>
    <property type="match status" value="1"/>
</dbReference>
<dbReference type="InterPro" id="IPR011989">
    <property type="entry name" value="ARM-like"/>
</dbReference>
<feature type="repeat" description="HEAT" evidence="8">
    <location>
        <begin position="1275"/>
        <end position="1312"/>
    </location>
</feature>
<dbReference type="Pfam" id="PF05729">
    <property type="entry name" value="NACHT"/>
    <property type="match status" value="1"/>
</dbReference>
<dbReference type="Gene3D" id="3.40.50.10140">
    <property type="entry name" value="Toll/interleukin-1 receptor homology (TIR) domain"/>
    <property type="match status" value="1"/>
</dbReference>
<evidence type="ECO:0000256" key="1">
    <source>
        <dbReference type="ARBA" id="ARBA00009558"/>
    </source>
</evidence>
<dbReference type="InterPro" id="IPR027417">
    <property type="entry name" value="P-loop_NTPase"/>
</dbReference>
<dbReference type="Gene3D" id="3.90.176.10">
    <property type="entry name" value="Toxin ADP-ribosyltransferase, Chain A, domain 1"/>
    <property type="match status" value="1"/>
</dbReference>
<comment type="caution">
    <text evidence="11">The sequence shown here is derived from an EMBL/GenBank/DDBJ whole genome shotgun (WGS) entry which is preliminary data.</text>
</comment>
<dbReference type="PROSITE" id="PS51996">
    <property type="entry name" value="TR_MART"/>
    <property type="match status" value="1"/>
</dbReference>
<dbReference type="Pfam" id="PF13676">
    <property type="entry name" value="TIR_2"/>
    <property type="match status" value="1"/>
</dbReference>
<keyword evidence="12" id="KW-1185">Reference proteome</keyword>
<dbReference type="InterPro" id="IPR000225">
    <property type="entry name" value="Armadillo"/>
</dbReference>
<dbReference type="GO" id="GO:0106274">
    <property type="term" value="F:NAD+-protein-arginine ADP-ribosyltransferase activity"/>
    <property type="evidence" value="ECO:0007669"/>
    <property type="project" value="UniProtKB-EC"/>
</dbReference>
<evidence type="ECO:0000256" key="9">
    <source>
        <dbReference type="RuleBase" id="RU361228"/>
    </source>
</evidence>
<dbReference type="SMART" id="SM00185">
    <property type="entry name" value="ARM"/>
    <property type="match status" value="4"/>
</dbReference>
<dbReference type="SMART" id="SM01349">
    <property type="entry name" value="TOG"/>
    <property type="match status" value="1"/>
</dbReference>
<dbReference type="SUPFAM" id="SSF52200">
    <property type="entry name" value="Toll/Interleukin receptor TIR domain"/>
    <property type="match status" value="1"/>
</dbReference>
<dbReference type="Pfam" id="PF01129">
    <property type="entry name" value="ART"/>
    <property type="match status" value="1"/>
</dbReference>
<gene>
    <name evidence="11" type="ORF">XAT740_LOCUS35041</name>
</gene>
<keyword evidence="5" id="KW-0677">Repeat</keyword>
<dbReference type="PROSITE" id="PS50837">
    <property type="entry name" value="NACHT"/>
    <property type="match status" value="1"/>
</dbReference>
<evidence type="ECO:0000256" key="4">
    <source>
        <dbReference type="ARBA" id="ARBA00022695"/>
    </source>
</evidence>
<dbReference type="InterPro" id="IPR035897">
    <property type="entry name" value="Toll_tir_struct_dom_sf"/>
</dbReference>
<protein>
    <recommendedName>
        <fullName evidence="9">NAD(P)(+)--arginine ADP-ribosyltransferase</fullName>
        <ecNumber evidence="9">2.4.2.31</ecNumber>
    </recommendedName>
    <alternativeName>
        <fullName evidence="9">Mono(ADP-ribosyl)transferase</fullName>
    </alternativeName>
</protein>
<accession>A0A815M0A9</accession>
<dbReference type="Pfam" id="PF13646">
    <property type="entry name" value="HEAT_2"/>
    <property type="match status" value="3"/>
</dbReference>
<keyword evidence="2 9" id="KW-0328">Glycosyltransferase</keyword>
<proteinExistence type="inferred from homology"/>
<dbReference type="Proteomes" id="UP000663828">
    <property type="component" value="Unassembled WGS sequence"/>
</dbReference>
<feature type="repeat" description="HEAT" evidence="8">
    <location>
        <begin position="995"/>
        <end position="1032"/>
    </location>
</feature>
<dbReference type="SMART" id="SM00567">
    <property type="entry name" value="EZ_HEAT"/>
    <property type="match status" value="10"/>
</dbReference>
<feature type="domain" description="NACHT" evidence="10">
    <location>
        <begin position="464"/>
        <end position="592"/>
    </location>
</feature>
<dbReference type="SUPFAM" id="SSF56399">
    <property type="entry name" value="ADP-ribosylation"/>
    <property type="match status" value="1"/>
</dbReference>
<dbReference type="Gene3D" id="1.25.10.10">
    <property type="entry name" value="Leucine-rich Repeat Variant"/>
    <property type="match status" value="3"/>
</dbReference>
<comment type="similarity">
    <text evidence="1 9">Belongs to the Arg-specific ADP-ribosyltransferase family.</text>
</comment>
<dbReference type="InterPro" id="IPR000157">
    <property type="entry name" value="TIR_dom"/>
</dbReference>
<keyword evidence="9" id="KW-0521">NADP</keyword>
<evidence type="ECO:0000256" key="5">
    <source>
        <dbReference type="ARBA" id="ARBA00022737"/>
    </source>
</evidence>
<dbReference type="EC" id="2.4.2.31" evidence="9"/>
<dbReference type="GO" id="GO:0016779">
    <property type="term" value="F:nucleotidyltransferase activity"/>
    <property type="evidence" value="ECO:0007669"/>
    <property type="project" value="UniProtKB-KW"/>
</dbReference>
<dbReference type="InterPro" id="IPR016024">
    <property type="entry name" value="ARM-type_fold"/>
</dbReference>
<dbReference type="InterPro" id="IPR007111">
    <property type="entry name" value="NACHT_NTPase"/>
</dbReference>
<evidence type="ECO:0000256" key="2">
    <source>
        <dbReference type="ARBA" id="ARBA00022676"/>
    </source>
</evidence>
<keyword evidence="4" id="KW-0548">Nucleotidyltransferase</keyword>
<sequence length="1797" mass="204860">MTQENLQRTNNRFATSTCAEFQEANGNPIFGYEHVPVKSLEDAVKGVVHIVPKVEEYVNEAMEKRRQNTHLTRDESASIYLYTMPVDFFQRLNEALRFKNPEALKPWFDFLKLFITALKKLPSSKISVIWRGVGDNFGEEFVEGSEHTWWSINSCSSNQNAARCFDDSKGTLFSIHAINGKDISSYSENPQEKEIVLMPGTRLRVKSAWSSALSTIVLEECTVIPTGQHIMLSYNINDKEIVFQINEFLRNQEMPVWINRSENVTADSLHDSLANGVENAAAVFCFLTPDYERSPVCKLELQYAHKRRKLLIPCLFDDKVFWDDSSWLMTVVGSLHCYNINDIQDRDNMYLEDLINDLNQKRFSSKHVLTESLGPPNYLFELIKYRYLCDNKIERLMNPSETFPIDQIYINLAIVETKETQEKEKKLDNTQSIDAVMGACEQIYGSESPIDVKDVFTKCKDQNRNILVFGRAGIGKSTFCRYAAYQWATGAIWSEYELVALVPLRSLTGPKYREDKDYSLIDILINQYCSDPFWSDEQKNKLVEKLVEQIRRSKILWLLDGYDEIAQDPPRHLQILLEQLRKTPHHIITSRPYMNTLSYSVKMEITGFTDENISNYIKLFFDQLGNSSREDESLLNFLQLNPKIWGIAHIPINLELICSVWSNFNWTKTQTVTLTVLYDKLTEWICRRYLEKQKKILSTDLIFMDKNDVYEECKMELVFLERLAFLGMENNVILLSPALLRNAEEKIIKNSFDRKNLFNFGILKSYDSNIGRIGTHNEVQQDYYFVHLSFQEYFAARYLANALTNTTGNQTIEFIQQHKYNPRYQLLFAFLAGLLSETPDSEYNSIFWNTLFTEPSDITRMQHMALVIPCLDEINSNKTFIQAQQLFEMTTRWVENAITHPSRNLLSFVTSILRSCYTICNATHIQEAIVRLLDTNQTTIILRTLEFISSIPLNNPTNSLKRTVLQKLQHQDSNIKHKALQALTSMYERAATKEIIDALVNGLSDNNFDVREEAFHALDRMAKTTAAKQVIDALVNALSDNNSIMREAAFLALSRMGKNGATKEVIDGLLQALKSDGHRMRSSACEALGRMGQNEATKEVIDALVNRLSDDNPNVRRNACLALCRMGQKAATKEVIDALVNRLSDDNFDVRRSTRFALDGMAKTTAAKQVIDALVNALSDDNPIMREAASLALSRMGKNGATKEVIDGLLQALKSDDHRMRSSACEALGRMDQKAATKEVIDALVNGLSDDNFDVREEAFHALDRMAKTIAAKQVIDALVKALSDDDSNVRRHACEALGRMRETAARKEVIDALAKAPSDDDSDIVEKLGKPTFIWYDQLIPQFSTYQFLKNALSRSYWDLTYKHGVPHNCTSGGWLIVANTDIELNLSKDSIAHTNVFNDEDTCVQCIQEHTGDRMFFVAPNAAASRLIPRIFRDCPKAFQEANHQSPASIYILCSNSFETTEWTSHYEKYIQLFTYETSLLNKFMRDVEAYFLDLGERHSVYNTSASLSQSIAFLTTAKHLFTQYDKHGHAKVYSQHVQRIDSRIVEVKDQLQKISKNNNDDGIKLRLSHLEGEDPGTDSAEYVSPPSPPICDDIEACFPTSDDENIVLAAVSSITTLPCNEIITESHDNASDIRIVLIIPSHGTTNSETITSLLKNVFDEDQLAIVSQQEYSQQLDEAQISGIVFITSEGDDSILEHICSLNSKHTIYVLEGQANDPKTRQEFLTKYSRISFMSDDPDQLTINIINDIILKTRVMGARYAEKQDKARANDMYNHSLKLLNRLNDFVVNRMKNKQ</sequence>
<dbReference type="GO" id="GO:0007165">
    <property type="term" value="P:signal transduction"/>
    <property type="evidence" value="ECO:0007669"/>
    <property type="project" value="InterPro"/>
</dbReference>
<feature type="repeat" description="HEAT" evidence="8">
    <location>
        <begin position="1240"/>
        <end position="1277"/>
    </location>
</feature>